<evidence type="ECO:0000313" key="5">
    <source>
        <dbReference type="EMBL" id="MBB4102881.1"/>
    </source>
</evidence>
<dbReference type="Gene3D" id="3.30.70.270">
    <property type="match status" value="1"/>
</dbReference>
<evidence type="ECO:0000256" key="2">
    <source>
        <dbReference type="ARBA" id="ARBA00034247"/>
    </source>
</evidence>
<accession>A0A7W6K0F8</accession>
<evidence type="ECO:0000256" key="3">
    <source>
        <dbReference type="SAM" id="Phobius"/>
    </source>
</evidence>
<keyword evidence="6" id="KW-1185">Reference proteome</keyword>
<dbReference type="PANTHER" id="PTHR45138:SF9">
    <property type="entry name" value="DIGUANYLATE CYCLASE DGCM-RELATED"/>
    <property type="match status" value="1"/>
</dbReference>
<dbReference type="PANTHER" id="PTHR45138">
    <property type="entry name" value="REGULATORY COMPONENTS OF SENSORY TRANSDUCTION SYSTEM"/>
    <property type="match status" value="1"/>
</dbReference>
<dbReference type="EC" id="2.7.7.65" evidence="1"/>
<feature type="domain" description="GGDEF" evidence="4">
    <location>
        <begin position="99"/>
        <end position="231"/>
    </location>
</feature>
<dbReference type="InterPro" id="IPR029787">
    <property type="entry name" value="Nucleotide_cyclase"/>
</dbReference>
<name>A0A7W6K0F8_9HYPH</name>
<feature type="transmembrane region" description="Helical" evidence="3">
    <location>
        <begin position="34"/>
        <end position="62"/>
    </location>
</feature>
<dbReference type="SMART" id="SM00267">
    <property type="entry name" value="GGDEF"/>
    <property type="match status" value="1"/>
</dbReference>
<dbReference type="NCBIfam" id="TIGR00254">
    <property type="entry name" value="GGDEF"/>
    <property type="match status" value="1"/>
</dbReference>
<sequence length="239" mass="25337">MVLLTLLCTLFTIAVPVAVVYVSLHFVFGIGGPPLYFALALATAIPLIIAPPLSFIVLYLLYLMTATVDQVNNHVKFDRLTGLLSRGYFLDSVRAALPRGGAFLMVDADHFKAINDTHGHDIGDEALQAIASAISVALAGQGIVGRLGGEEFAIFLPACSLTVAEAMADTIGKTVRAQCATVADHPLGITVSIGVAQHDKSRSLEATMKEADVFLYEAKRAGRARYVSARPGNPVIDDA</sequence>
<dbReference type="EMBL" id="JACIDU010000004">
    <property type="protein sequence ID" value="MBB4102881.1"/>
    <property type="molecule type" value="Genomic_DNA"/>
</dbReference>
<protein>
    <recommendedName>
        <fullName evidence="1">diguanylate cyclase</fullName>
        <ecNumber evidence="1">2.7.7.65</ecNumber>
    </recommendedName>
</protein>
<dbReference type="AlphaFoldDB" id="A0A7W6K0F8"/>
<proteinExistence type="predicted"/>
<evidence type="ECO:0000259" key="4">
    <source>
        <dbReference type="PROSITE" id="PS50887"/>
    </source>
</evidence>
<dbReference type="InterPro" id="IPR000160">
    <property type="entry name" value="GGDEF_dom"/>
</dbReference>
<evidence type="ECO:0000256" key="1">
    <source>
        <dbReference type="ARBA" id="ARBA00012528"/>
    </source>
</evidence>
<keyword evidence="3" id="KW-0812">Transmembrane</keyword>
<dbReference type="InterPro" id="IPR043128">
    <property type="entry name" value="Rev_trsase/Diguanyl_cyclase"/>
</dbReference>
<keyword evidence="3" id="KW-1133">Transmembrane helix</keyword>
<dbReference type="RefSeq" id="WP_183790885.1">
    <property type="nucleotide sequence ID" value="NZ_JACIDU010000004.1"/>
</dbReference>
<dbReference type="GO" id="GO:0052621">
    <property type="term" value="F:diguanylate cyclase activity"/>
    <property type="evidence" value="ECO:0007669"/>
    <property type="project" value="UniProtKB-EC"/>
</dbReference>
<organism evidence="5 6">
    <name type="scientific">Allorhizobium borbori</name>
    <dbReference type="NCBI Taxonomy" id="485907"/>
    <lineage>
        <taxon>Bacteria</taxon>
        <taxon>Pseudomonadati</taxon>
        <taxon>Pseudomonadota</taxon>
        <taxon>Alphaproteobacteria</taxon>
        <taxon>Hyphomicrobiales</taxon>
        <taxon>Rhizobiaceae</taxon>
        <taxon>Rhizobium/Agrobacterium group</taxon>
        <taxon>Allorhizobium</taxon>
    </lineage>
</organism>
<evidence type="ECO:0000313" key="6">
    <source>
        <dbReference type="Proteomes" id="UP000584824"/>
    </source>
</evidence>
<gene>
    <name evidence="5" type="ORF">GGQ66_001424</name>
</gene>
<reference evidence="5 6" key="1">
    <citation type="submission" date="2020-08" db="EMBL/GenBank/DDBJ databases">
        <title>Genomic Encyclopedia of Type Strains, Phase IV (KMG-IV): sequencing the most valuable type-strain genomes for metagenomic binning, comparative biology and taxonomic classification.</title>
        <authorList>
            <person name="Goeker M."/>
        </authorList>
    </citation>
    <scope>NUCLEOTIDE SEQUENCE [LARGE SCALE GENOMIC DNA]</scope>
    <source>
        <strain evidence="5 6">DSM 26385</strain>
    </source>
</reference>
<dbReference type="Pfam" id="PF00990">
    <property type="entry name" value="GGDEF"/>
    <property type="match status" value="1"/>
</dbReference>
<comment type="catalytic activity">
    <reaction evidence="2">
        <text>2 GTP = 3',3'-c-di-GMP + 2 diphosphate</text>
        <dbReference type="Rhea" id="RHEA:24898"/>
        <dbReference type="ChEBI" id="CHEBI:33019"/>
        <dbReference type="ChEBI" id="CHEBI:37565"/>
        <dbReference type="ChEBI" id="CHEBI:58805"/>
        <dbReference type="EC" id="2.7.7.65"/>
    </reaction>
</comment>
<dbReference type="SUPFAM" id="SSF55073">
    <property type="entry name" value="Nucleotide cyclase"/>
    <property type="match status" value="1"/>
</dbReference>
<dbReference type="InterPro" id="IPR050469">
    <property type="entry name" value="Diguanylate_Cyclase"/>
</dbReference>
<dbReference type="CDD" id="cd01949">
    <property type="entry name" value="GGDEF"/>
    <property type="match status" value="1"/>
</dbReference>
<dbReference type="Proteomes" id="UP000584824">
    <property type="component" value="Unassembled WGS sequence"/>
</dbReference>
<dbReference type="PROSITE" id="PS50887">
    <property type="entry name" value="GGDEF"/>
    <property type="match status" value="1"/>
</dbReference>
<keyword evidence="3" id="KW-0472">Membrane</keyword>
<comment type="caution">
    <text evidence="5">The sequence shown here is derived from an EMBL/GenBank/DDBJ whole genome shotgun (WGS) entry which is preliminary data.</text>
</comment>